<proteinExistence type="predicted"/>
<dbReference type="Proteomes" id="UP000033519">
    <property type="component" value="Unassembled WGS sequence"/>
</dbReference>
<feature type="domain" description="MBG" evidence="2">
    <location>
        <begin position="459"/>
        <end position="502"/>
    </location>
</feature>
<evidence type="ECO:0000313" key="3">
    <source>
        <dbReference type="EMBL" id="KKC31827.1"/>
    </source>
</evidence>
<dbReference type="Gene3D" id="3.30.160.710">
    <property type="match status" value="1"/>
</dbReference>
<organism evidence="3 4">
    <name type="scientific">Devosia psychrophila</name>
    <dbReference type="NCBI Taxonomy" id="728005"/>
    <lineage>
        <taxon>Bacteria</taxon>
        <taxon>Pseudomonadati</taxon>
        <taxon>Pseudomonadota</taxon>
        <taxon>Alphaproteobacteria</taxon>
        <taxon>Hyphomicrobiales</taxon>
        <taxon>Devosiaceae</taxon>
        <taxon>Devosia</taxon>
    </lineage>
</organism>
<dbReference type="Gene3D" id="2.160.20.110">
    <property type="match status" value="2"/>
</dbReference>
<gene>
    <name evidence="3" type="ORF">WH91_17605</name>
</gene>
<protein>
    <recommendedName>
        <fullName evidence="5">The GLUG motif-containing protein</fullName>
    </recommendedName>
</protein>
<reference evidence="3 4" key="1">
    <citation type="submission" date="2015-03" db="EMBL/GenBank/DDBJ databases">
        <authorList>
            <person name="Lepp D."/>
            <person name="Hassan Y.I."/>
            <person name="Li X.-Z."/>
            <person name="Zhou T."/>
        </authorList>
    </citation>
    <scope>NUCLEOTIDE SEQUENCE [LARGE SCALE GENOMIC DNA]</scope>
    <source>
        <strain evidence="3 4">Cr7-05</strain>
    </source>
</reference>
<accession>A0ABR5DUY1</accession>
<keyword evidence="4" id="KW-1185">Reference proteome</keyword>
<dbReference type="RefSeq" id="WP_046172295.1">
    <property type="nucleotide sequence ID" value="NZ_LAPV01000153.1"/>
</dbReference>
<dbReference type="Pfam" id="PF18676">
    <property type="entry name" value="MBG_2"/>
    <property type="match status" value="1"/>
</dbReference>
<dbReference type="Pfam" id="PF07581">
    <property type="entry name" value="Glug"/>
    <property type="match status" value="1"/>
</dbReference>
<name>A0ABR5DUY1_9HYPH</name>
<evidence type="ECO:0000313" key="4">
    <source>
        <dbReference type="Proteomes" id="UP000033519"/>
    </source>
</evidence>
<dbReference type="InterPro" id="IPR011493">
    <property type="entry name" value="GLUG"/>
</dbReference>
<evidence type="ECO:0000259" key="2">
    <source>
        <dbReference type="Pfam" id="PF18676"/>
    </source>
</evidence>
<comment type="caution">
    <text evidence="3">The sequence shown here is derived from an EMBL/GenBank/DDBJ whole genome shotgun (WGS) entry which is preliminary data.</text>
</comment>
<evidence type="ECO:0000259" key="1">
    <source>
        <dbReference type="Pfam" id="PF07581"/>
    </source>
</evidence>
<dbReference type="InterPro" id="IPR041286">
    <property type="entry name" value="MBG_2"/>
</dbReference>
<sequence>MNRNAAITQSYATGGVIGKDKVGGLVGYTDVHGTIMQAYATGSVSGINSNVGGLVGNNFLGTMTQAYATGSVSGLDNAGGLVGYNAGTITQSYVTGGVSTQNSVGGLVGYDGGSAVTDSYWDIETSGQSSGVGGTGLTTAEARQASSYAGWDFTNVWFQSGDMRLILRSEAATPVNGVTTITNLHQLALVGANLSGSYVLGANIDASASAGADAAGIRSAKGFVPIGPAYATGAISGGNIVGGLIGQNYGAANQAYASGSVSGGGAVGGVIGQNYEAVDQAYATGAVSASGSQGGLIGDNYVTVTSSYLDTQTSGLVNGVGSGSSSGATGLTTARMRNPFTFIDTGWNFANIWATPKAGGAPLLRSLVIDPSYDYYIRLSGNMSATYGDTIGTSGIARAGVGVGNVSVGWGSAISATTNVGNYAYGDSNVLALTYSAGVAGDYYLDFGADALSVAQRAITVTADAQSKTYGNANAALTNTVGGSGLVNNDTLSGSLSTMGASSPMSASMG</sequence>
<feature type="domain" description="GLUG" evidence="1">
    <location>
        <begin position="48"/>
        <end position="73"/>
    </location>
</feature>
<evidence type="ECO:0008006" key="5">
    <source>
        <dbReference type="Google" id="ProtNLM"/>
    </source>
</evidence>
<dbReference type="EMBL" id="LAPV01000153">
    <property type="protein sequence ID" value="KKC31827.1"/>
    <property type="molecule type" value="Genomic_DNA"/>
</dbReference>